<accession>A0ABW3ZSU9</accession>
<dbReference type="SUPFAM" id="SSF48179">
    <property type="entry name" value="6-phosphogluconate dehydrogenase C-terminal domain-like"/>
    <property type="match status" value="1"/>
</dbReference>
<dbReference type="InterPro" id="IPR013328">
    <property type="entry name" value="6PGD_dom2"/>
</dbReference>
<comment type="subunit">
    <text evidence="4 8">Homodimer.</text>
</comment>
<keyword evidence="7 8" id="KW-0520">NAD</keyword>
<evidence type="ECO:0000313" key="11">
    <source>
        <dbReference type="EMBL" id="MFD1360887.1"/>
    </source>
</evidence>
<dbReference type="InterPro" id="IPR036291">
    <property type="entry name" value="NAD(P)-bd_dom_sf"/>
</dbReference>
<gene>
    <name evidence="11" type="ORF">ACFQ4A_04235</name>
</gene>
<evidence type="ECO:0000256" key="6">
    <source>
        <dbReference type="ARBA" id="ARBA00023002"/>
    </source>
</evidence>
<comment type="catalytic activity">
    <reaction evidence="8">
        <text>carnitine + NAD(+) = 3-dehydrocarnitine + NADH + H(+)</text>
        <dbReference type="Rhea" id="RHEA:19265"/>
        <dbReference type="ChEBI" id="CHEBI:15378"/>
        <dbReference type="ChEBI" id="CHEBI:17126"/>
        <dbReference type="ChEBI" id="CHEBI:57540"/>
        <dbReference type="ChEBI" id="CHEBI:57885"/>
        <dbReference type="ChEBI" id="CHEBI:57945"/>
        <dbReference type="EC" id="1.1.1.108"/>
    </reaction>
</comment>
<protein>
    <recommendedName>
        <fullName evidence="8">L-carnitine dehydrogenase</fullName>
        <shortName evidence="8">CDH</shortName>
        <shortName evidence="8">L-CDH</shortName>
        <ecNumber evidence="8">1.1.1.108</ecNumber>
    </recommendedName>
</protein>
<comment type="function">
    <text evidence="8">Catalyzes the NAD(+)-dependent oxidation of L-carnitine to 3-dehydrocarnitine.</text>
</comment>
<evidence type="ECO:0000256" key="4">
    <source>
        <dbReference type="ARBA" id="ARBA00011738"/>
    </source>
</evidence>
<dbReference type="SUPFAM" id="SSF51735">
    <property type="entry name" value="NAD(P)-binding Rossmann-fold domains"/>
    <property type="match status" value="1"/>
</dbReference>
<sequence length="323" mass="35784">MTAIEGSIKHITVVGTGVIGNGWITRFLANGYHVTAADPDPAAEARTREAVQQAWPKMEEMGLAEGASQANLFFEQDLPKALAQADFVQENVPEREELKRSVIATIDQYAPAEAVIASSTSGILPSSLQSDCEHHPERVIVAHPFNPVYLVPLVELVGGDKTETSYVEKAKDFYDHLHMKPLIVRQEIEGHIADRLMEAIWRESLHIVNDGVATTEEVDASIIYGPGLRWALMGPFMTLHMGGGKQGMRHLLEQFGPALKLPWTKLEAPELTDELSEKVVTGAEEQTGDVEMGKLEERRDQFLIELQQLLEKYWPGANLSGRL</sequence>
<comment type="caution">
    <text evidence="11">The sequence shown here is derived from an EMBL/GenBank/DDBJ whole genome shotgun (WGS) entry which is preliminary data.</text>
</comment>
<evidence type="ECO:0000256" key="5">
    <source>
        <dbReference type="ARBA" id="ARBA00022490"/>
    </source>
</evidence>
<name>A0ABW3ZSU9_9BACI</name>
<evidence type="ECO:0000256" key="8">
    <source>
        <dbReference type="HAMAP-Rule" id="MF_02129"/>
    </source>
</evidence>
<dbReference type="InterPro" id="IPR026578">
    <property type="entry name" value="L-carnitine_dehydrogenase"/>
</dbReference>
<dbReference type="Gene3D" id="3.40.50.720">
    <property type="entry name" value="NAD(P)-binding Rossmann-like Domain"/>
    <property type="match status" value="1"/>
</dbReference>
<evidence type="ECO:0000256" key="7">
    <source>
        <dbReference type="ARBA" id="ARBA00023027"/>
    </source>
</evidence>
<comment type="pathway">
    <text evidence="2 8">Amine and polyamine metabolism; carnitine metabolism.</text>
</comment>
<evidence type="ECO:0000256" key="3">
    <source>
        <dbReference type="ARBA" id="ARBA00005086"/>
    </source>
</evidence>
<feature type="domain" description="3-hydroxyacyl-CoA dehydrogenase NAD binding" evidence="10">
    <location>
        <begin position="10"/>
        <end position="185"/>
    </location>
</feature>
<comment type="similarity">
    <text evidence="8">Belongs to the 3-hydroxyacyl-CoA dehydrogenase family. L-carnitine dehydrogenase subfamily.</text>
</comment>
<dbReference type="InterPro" id="IPR008927">
    <property type="entry name" value="6-PGluconate_DH-like_C_sf"/>
</dbReference>
<keyword evidence="6 8" id="KW-0560">Oxidoreductase</keyword>
<dbReference type="PANTHER" id="PTHR48075">
    <property type="entry name" value="3-HYDROXYACYL-COA DEHYDROGENASE FAMILY PROTEIN"/>
    <property type="match status" value="1"/>
</dbReference>
<keyword evidence="12" id="KW-1185">Reference proteome</keyword>
<dbReference type="HAMAP" id="MF_02129">
    <property type="entry name" value="L_carnitine_dehydrog"/>
    <property type="match status" value="1"/>
</dbReference>
<evidence type="ECO:0000313" key="12">
    <source>
        <dbReference type="Proteomes" id="UP001597178"/>
    </source>
</evidence>
<reference evidence="12" key="1">
    <citation type="journal article" date="2019" name="Int. J. Syst. Evol. Microbiol.">
        <title>The Global Catalogue of Microorganisms (GCM) 10K type strain sequencing project: providing services to taxonomists for standard genome sequencing and annotation.</title>
        <authorList>
            <consortium name="The Broad Institute Genomics Platform"/>
            <consortium name="The Broad Institute Genome Sequencing Center for Infectious Disease"/>
            <person name="Wu L."/>
            <person name="Ma J."/>
        </authorList>
    </citation>
    <scope>NUCLEOTIDE SEQUENCE [LARGE SCALE GENOMIC DNA]</scope>
    <source>
        <strain evidence="12">CCUG 54822</strain>
    </source>
</reference>
<evidence type="ECO:0000256" key="2">
    <source>
        <dbReference type="ARBA" id="ARBA00004855"/>
    </source>
</evidence>
<feature type="domain" description="3-hydroxyacyl-CoA dehydrogenase C-terminal" evidence="9">
    <location>
        <begin position="190"/>
        <end position="274"/>
    </location>
</feature>
<evidence type="ECO:0000259" key="9">
    <source>
        <dbReference type="Pfam" id="PF00725"/>
    </source>
</evidence>
<dbReference type="RefSeq" id="WP_382397900.1">
    <property type="nucleotide sequence ID" value="NZ_JBHTNH010000003.1"/>
</dbReference>
<dbReference type="InterPro" id="IPR006176">
    <property type="entry name" value="3-OHacyl-CoA_DH_NAD-bd"/>
</dbReference>
<dbReference type="Pfam" id="PF02737">
    <property type="entry name" value="3HCDH_N"/>
    <property type="match status" value="1"/>
</dbReference>
<dbReference type="EMBL" id="JBHTNH010000003">
    <property type="protein sequence ID" value="MFD1360887.1"/>
    <property type="molecule type" value="Genomic_DNA"/>
</dbReference>
<dbReference type="Gene3D" id="1.10.1040.10">
    <property type="entry name" value="N-(1-d-carboxylethyl)-l-norvaline Dehydrogenase, domain 2"/>
    <property type="match status" value="1"/>
</dbReference>
<dbReference type="InterPro" id="IPR006108">
    <property type="entry name" value="3HC_DH_C"/>
</dbReference>
<comment type="pathway">
    <text evidence="3">Lipid metabolism; butanoate metabolism.</text>
</comment>
<dbReference type="EC" id="1.1.1.108" evidence="8"/>
<keyword evidence="5 8" id="KW-0963">Cytoplasm</keyword>
<evidence type="ECO:0000259" key="10">
    <source>
        <dbReference type="Pfam" id="PF02737"/>
    </source>
</evidence>
<dbReference type="Proteomes" id="UP001597178">
    <property type="component" value="Unassembled WGS sequence"/>
</dbReference>
<evidence type="ECO:0000256" key="1">
    <source>
        <dbReference type="ARBA" id="ARBA00004496"/>
    </source>
</evidence>
<feature type="binding site" evidence="8">
    <location>
        <begin position="15"/>
        <end position="20"/>
    </location>
    <ligand>
        <name>NAD(+)</name>
        <dbReference type="ChEBI" id="CHEBI:57540"/>
    </ligand>
</feature>
<dbReference type="Pfam" id="PF00725">
    <property type="entry name" value="3HCDH"/>
    <property type="match status" value="1"/>
</dbReference>
<comment type="subcellular location">
    <subcellularLocation>
        <location evidence="1 8">Cytoplasm</location>
    </subcellularLocation>
</comment>
<dbReference type="PANTHER" id="PTHR48075:SF5">
    <property type="entry name" value="3-HYDROXYBUTYRYL-COA DEHYDROGENASE"/>
    <property type="match status" value="1"/>
</dbReference>
<organism evidence="11 12">
    <name type="scientific">Lentibacillus salinarum</name>
    <dbReference type="NCBI Taxonomy" id="446820"/>
    <lineage>
        <taxon>Bacteria</taxon>
        <taxon>Bacillati</taxon>
        <taxon>Bacillota</taxon>
        <taxon>Bacilli</taxon>
        <taxon>Bacillales</taxon>
        <taxon>Bacillaceae</taxon>
        <taxon>Lentibacillus</taxon>
    </lineage>
</organism>
<proteinExistence type="inferred from homology"/>